<dbReference type="Pfam" id="PF13189">
    <property type="entry name" value="Cytidylate_kin2"/>
    <property type="match status" value="1"/>
</dbReference>
<evidence type="ECO:0000313" key="2">
    <source>
        <dbReference type="Proteomes" id="UP000293781"/>
    </source>
</evidence>
<protein>
    <submittedName>
        <fullName evidence="1">Uridine kinase</fullName>
    </submittedName>
</protein>
<dbReference type="GO" id="GO:0016301">
    <property type="term" value="F:kinase activity"/>
    <property type="evidence" value="ECO:0007669"/>
    <property type="project" value="UniProtKB-KW"/>
</dbReference>
<dbReference type="InterPro" id="IPR027417">
    <property type="entry name" value="P-loop_NTPase"/>
</dbReference>
<dbReference type="Gene3D" id="3.40.50.300">
    <property type="entry name" value="P-loop containing nucleotide triphosphate hydrolases"/>
    <property type="match status" value="1"/>
</dbReference>
<dbReference type="OrthoDB" id="572586at2"/>
<evidence type="ECO:0000313" key="1">
    <source>
        <dbReference type="EMBL" id="RZT77877.1"/>
    </source>
</evidence>
<name>A0A4Q7U9Y1_9ACTN</name>
<reference evidence="1 2" key="1">
    <citation type="submission" date="2019-02" db="EMBL/GenBank/DDBJ databases">
        <title>Sequencing the genomes of 1000 actinobacteria strains.</title>
        <authorList>
            <person name="Klenk H.-P."/>
        </authorList>
    </citation>
    <scope>NUCLEOTIDE SEQUENCE [LARGE SCALE GENOMIC DNA]</scope>
    <source>
        <strain evidence="1 2">DSM 45888</strain>
    </source>
</reference>
<keyword evidence="1" id="KW-0418">Kinase</keyword>
<gene>
    <name evidence="1" type="ORF">EV382_1045</name>
</gene>
<dbReference type="AlphaFoldDB" id="A0A4Q7U9Y1"/>
<organism evidence="1 2">
    <name type="scientific">Micromonospora violae</name>
    <dbReference type="NCBI Taxonomy" id="1278207"/>
    <lineage>
        <taxon>Bacteria</taxon>
        <taxon>Bacillati</taxon>
        <taxon>Actinomycetota</taxon>
        <taxon>Actinomycetes</taxon>
        <taxon>Micromonosporales</taxon>
        <taxon>Micromonosporaceae</taxon>
        <taxon>Micromonospora</taxon>
    </lineage>
</organism>
<dbReference type="Proteomes" id="UP000293781">
    <property type="component" value="Unassembled WGS sequence"/>
</dbReference>
<keyword evidence="2" id="KW-1185">Reference proteome</keyword>
<dbReference type="RefSeq" id="WP_130400464.1">
    <property type="nucleotide sequence ID" value="NZ_SHKK01000001.1"/>
</dbReference>
<proteinExistence type="predicted"/>
<sequence>MDRGTRAELLGRLTEAVESVTVAHPTRVAIDGPPAAGKTTLADELADALHKQGRDVIRATIDDFLFPRAQRYPRGEYSAEGCYFDTHDYDALNRVLLDPLGPGGDRRFQHAVYNRTADTALSPPPSTAPADAVLVFDGVFLMRPELIDQWDLRIFVSAALDKTVDRAVVRERWVSSPADVERRWRERYIPSQQLYFATVRPTDHADIVVHNDEPHQPAWEIQTH</sequence>
<accession>A0A4Q7U9Y1</accession>
<dbReference type="EMBL" id="SHKK01000001">
    <property type="protein sequence ID" value="RZT77877.1"/>
    <property type="molecule type" value="Genomic_DNA"/>
</dbReference>
<keyword evidence="1" id="KW-0808">Transferase</keyword>
<comment type="caution">
    <text evidence="1">The sequence shown here is derived from an EMBL/GenBank/DDBJ whole genome shotgun (WGS) entry which is preliminary data.</text>
</comment>
<dbReference type="SUPFAM" id="SSF52540">
    <property type="entry name" value="P-loop containing nucleoside triphosphate hydrolases"/>
    <property type="match status" value="1"/>
</dbReference>